<keyword evidence="3" id="KW-1185">Reference proteome</keyword>
<dbReference type="AlphaFoldDB" id="A0A152A5D7"/>
<evidence type="ECO:0000313" key="3">
    <source>
        <dbReference type="Proteomes" id="UP000076078"/>
    </source>
</evidence>
<dbReference type="EMBL" id="LODT01000010">
    <property type="protein sequence ID" value="KYR01295.1"/>
    <property type="molecule type" value="Genomic_DNA"/>
</dbReference>
<dbReference type="InParanoid" id="A0A152A5D7"/>
<comment type="caution">
    <text evidence="2">The sequence shown here is derived from an EMBL/GenBank/DDBJ whole genome shotgun (WGS) entry which is preliminary data.</text>
</comment>
<keyword evidence="1" id="KW-0472">Membrane</keyword>
<gene>
    <name evidence="2" type="ORF">DLAC_11508</name>
</gene>
<keyword evidence="1" id="KW-0812">Transmembrane</keyword>
<reference evidence="2 3" key="1">
    <citation type="submission" date="2015-12" db="EMBL/GenBank/DDBJ databases">
        <title>Dictyostelia acquired genes for synthesis and detection of signals that induce cell-type specialization by lateral gene transfer from prokaryotes.</title>
        <authorList>
            <person name="Gloeckner G."/>
            <person name="Schaap P."/>
        </authorList>
    </citation>
    <scope>NUCLEOTIDE SEQUENCE [LARGE SCALE GENOMIC DNA]</scope>
    <source>
        <strain evidence="2 3">TK</strain>
    </source>
</reference>
<keyword evidence="1" id="KW-1133">Transmembrane helix</keyword>
<accession>A0A152A5D7</accession>
<organism evidence="2 3">
    <name type="scientific">Tieghemostelium lacteum</name>
    <name type="common">Slime mold</name>
    <name type="synonym">Dictyostelium lacteum</name>
    <dbReference type="NCBI Taxonomy" id="361077"/>
    <lineage>
        <taxon>Eukaryota</taxon>
        <taxon>Amoebozoa</taxon>
        <taxon>Evosea</taxon>
        <taxon>Eumycetozoa</taxon>
        <taxon>Dictyostelia</taxon>
        <taxon>Dictyosteliales</taxon>
        <taxon>Raperosteliaceae</taxon>
        <taxon>Tieghemostelium</taxon>
    </lineage>
</organism>
<proteinExistence type="predicted"/>
<protein>
    <submittedName>
        <fullName evidence="2">Uncharacterized protein</fullName>
    </submittedName>
</protein>
<sequence length="71" mass="8569">MGKSFLLLDCFYKMNINIWLGFWLVCYCCCLSLLLLVLCWVCEMVFFLMKKKLSSWFVECFKYQVIIVIIM</sequence>
<evidence type="ECO:0000313" key="2">
    <source>
        <dbReference type="EMBL" id="KYR01295.1"/>
    </source>
</evidence>
<evidence type="ECO:0000256" key="1">
    <source>
        <dbReference type="SAM" id="Phobius"/>
    </source>
</evidence>
<name>A0A152A5D7_TIELA</name>
<dbReference type="Proteomes" id="UP000076078">
    <property type="component" value="Unassembled WGS sequence"/>
</dbReference>
<feature type="transmembrane region" description="Helical" evidence="1">
    <location>
        <begin position="20"/>
        <end position="48"/>
    </location>
</feature>